<organism evidence="1 2">
    <name type="scientific">Litoreibacter albidus</name>
    <dbReference type="NCBI Taxonomy" id="670155"/>
    <lineage>
        <taxon>Bacteria</taxon>
        <taxon>Pseudomonadati</taxon>
        <taxon>Pseudomonadota</taxon>
        <taxon>Alphaproteobacteria</taxon>
        <taxon>Rhodobacterales</taxon>
        <taxon>Roseobacteraceae</taxon>
        <taxon>Litoreibacter</taxon>
    </lineage>
</organism>
<dbReference type="EMBL" id="FNOI01000003">
    <property type="protein sequence ID" value="SDW96684.1"/>
    <property type="molecule type" value="Genomic_DNA"/>
</dbReference>
<dbReference type="RefSeq" id="WP_089946888.1">
    <property type="nucleotide sequence ID" value="NZ_FNOI01000003.1"/>
</dbReference>
<dbReference type="Proteomes" id="UP000199441">
    <property type="component" value="Unassembled WGS sequence"/>
</dbReference>
<dbReference type="OrthoDB" id="6195504at2"/>
<accession>A0A1H2XW69</accession>
<evidence type="ECO:0000313" key="2">
    <source>
        <dbReference type="Proteomes" id="UP000199441"/>
    </source>
</evidence>
<gene>
    <name evidence="1" type="ORF">SAMN04488001_2114</name>
</gene>
<evidence type="ECO:0000313" key="1">
    <source>
        <dbReference type="EMBL" id="SDW96684.1"/>
    </source>
</evidence>
<dbReference type="InterPro" id="IPR009702">
    <property type="entry name" value="DUF1284"/>
</dbReference>
<dbReference type="STRING" id="670155.SAMN04488001_2114"/>
<evidence type="ECO:0008006" key="3">
    <source>
        <dbReference type="Google" id="ProtNLM"/>
    </source>
</evidence>
<sequence length="150" mass="16094">MTTPIRYRPHHFLCSLGFENKGYSDAFIANMADIVVGRLRAPAGDAEILQVTVQADDICGPCPKRRGTGCTSQARIDALDAAHAAALGLKDGDQITWGDALERVKSRVAPEDLSQICEGCGWLEYGMCAAAVARLRDAEPNIPLDPDAPQ</sequence>
<reference evidence="2" key="1">
    <citation type="submission" date="2016-10" db="EMBL/GenBank/DDBJ databases">
        <authorList>
            <person name="Varghese N."/>
            <person name="Submissions S."/>
        </authorList>
    </citation>
    <scope>NUCLEOTIDE SEQUENCE [LARGE SCALE GENOMIC DNA]</scope>
    <source>
        <strain evidence="2">DSM 26922</strain>
    </source>
</reference>
<protein>
    <recommendedName>
        <fullName evidence="3">DUF1284 domain-containing protein</fullName>
    </recommendedName>
</protein>
<keyword evidence="2" id="KW-1185">Reference proteome</keyword>
<name>A0A1H2XW69_9RHOB</name>
<dbReference type="Pfam" id="PF06935">
    <property type="entry name" value="DUF1284"/>
    <property type="match status" value="1"/>
</dbReference>
<proteinExistence type="predicted"/>
<dbReference type="AlphaFoldDB" id="A0A1H2XW69"/>